<dbReference type="AlphaFoldDB" id="A0A4R6TRF4"/>
<keyword evidence="3" id="KW-1185">Reference proteome</keyword>
<keyword evidence="1" id="KW-1133">Transmembrane helix</keyword>
<evidence type="ECO:0000313" key="2">
    <source>
        <dbReference type="EMBL" id="TDQ34605.1"/>
    </source>
</evidence>
<accession>A0A4R6TRF4</accession>
<reference evidence="2 3" key="1">
    <citation type="submission" date="2019-03" db="EMBL/GenBank/DDBJ databases">
        <title>Genomic Encyclopedia of Type Strains, Phase IV (KMG-IV): sequencing the most valuable type-strain genomes for metagenomic binning, comparative biology and taxonomic classification.</title>
        <authorList>
            <person name="Goeker M."/>
        </authorList>
    </citation>
    <scope>NUCLEOTIDE SEQUENCE [LARGE SCALE GENOMIC DNA]</scope>
    <source>
        <strain evidence="2 3">DSM 28697</strain>
    </source>
</reference>
<evidence type="ECO:0008006" key="4">
    <source>
        <dbReference type="Google" id="ProtNLM"/>
    </source>
</evidence>
<comment type="caution">
    <text evidence="2">The sequence shown here is derived from an EMBL/GenBank/DDBJ whole genome shotgun (WGS) entry which is preliminary data.</text>
</comment>
<feature type="transmembrane region" description="Helical" evidence="1">
    <location>
        <begin position="12"/>
        <end position="33"/>
    </location>
</feature>
<dbReference type="RefSeq" id="WP_133582115.1">
    <property type="nucleotide sequence ID" value="NZ_SNYJ01000024.1"/>
</dbReference>
<keyword evidence="1" id="KW-0472">Membrane</keyword>
<protein>
    <recommendedName>
        <fullName evidence="4">Histidine kinase N-terminal 7TM region domain-containing protein</fullName>
    </recommendedName>
</protein>
<name>A0A4R6TRF4_9BACI</name>
<keyword evidence="1" id="KW-0812">Transmembrane</keyword>
<organism evidence="2 3">
    <name type="scientific">Aureibacillus halotolerans</name>
    <dbReference type="NCBI Taxonomy" id="1508390"/>
    <lineage>
        <taxon>Bacteria</taxon>
        <taxon>Bacillati</taxon>
        <taxon>Bacillota</taxon>
        <taxon>Bacilli</taxon>
        <taxon>Bacillales</taxon>
        <taxon>Bacillaceae</taxon>
        <taxon>Aureibacillus</taxon>
    </lineage>
</organism>
<dbReference type="EMBL" id="SNYJ01000024">
    <property type="protein sequence ID" value="TDQ34605.1"/>
    <property type="molecule type" value="Genomic_DNA"/>
</dbReference>
<sequence length="82" mass="9325">MSASSQYEIIATQFIFVIAVGISTLFILAFPILKKYSRKFAWGSVGVGVFLWGNILLIFIDNPTLFVELYLRIFPFLPALYN</sequence>
<proteinExistence type="predicted"/>
<gene>
    <name evidence="2" type="ORF">EV213_12423</name>
</gene>
<feature type="transmembrane region" description="Helical" evidence="1">
    <location>
        <begin position="40"/>
        <end position="60"/>
    </location>
</feature>
<dbReference type="Proteomes" id="UP000295632">
    <property type="component" value="Unassembled WGS sequence"/>
</dbReference>
<evidence type="ECO:0000256" key="1">
    <source>
        <dbReference type="SAM" id="Phobius"/>
    </source>
</evidence>
<evidence type="ECO:0000313" key="3">
    <source>
        <dbReference type="Proteomes" id="UP000295632"/>
    </source>
</evidence>